<evidence type="ECO:0000313" key="9">
    <source>
        <dbReference type="Proteomes" id="UP000290900"/>
    </source>
</evidence>
<keyword evidence="3" id="KW-0238">DNA-binding</keyword>
<dbReference type="SMART" id="SM00353">
    <property type="entry name" value="HLH"/>
    <property type="match status" value="1"/>
</dbReference>
<dbReference type="InterPro" id="IPR036638">
    <property type="entry name" value="HLH_DNA-bd_sf"/>
</dbReference>
<dbReference type="EMBL" id="CAACVR010000003">
    <property type="protein sequence ID" value="VEU20322.1"/>
    <property type="molecule type" value="Genomic_DNA"/>
</dbReference>
<proteinExistence type="predicted"/>
<dbReference type="AlphaFoldDB" id="A0A448YHB6"/>
<name>A0A448YHB6_BRENA</name>
<comment type="subcellular location">
    <subcellularLocation>
        <location evidence="1">Nucleus</location>
    </subcellularLocation>
</comment>
<reference evidence="8 9" key="1">
    <citation type="submission" date="2018-12" db="EMBL/GenBank/DDBJ databases">
        <authorList>
            <person name="Tiukova I."/>
            <person name="Dainat J."/>
        </authorList>
    </citation>
    <scope>NUCLEOTIDE SEQUENCE [LARGE SCALE GENOMIC DNA]</scope>
</reference>
<protein>
    <submittedName>
        <fullName evidence="8">DEKNAAC101119</fullName>
    </submittedName>
</protein>
<keyword evidence="4" id="KW-0804">Transcription</keyword>
<dbReference type="Pfam" id="PF00010">
    <property type="entry name" value="HLH"/>
    <property type="match status" value="1"/>
</dbReference>
<evidence type="ECO:0000256" key="2">
    <source>
        <dbReference type="ARBA" id="ARBA00023015"/>
    </source>
</evidence>
<feature type="compositionally biased region" description="Low complexity" evidence="6">
    <location>
        <begin position="396"/>
        <end position="417"/>
    </location>
</feature>
<dbReference type="InterPro" id="IPR011598">
    <property type="entry name" value="bHLH_dom"/>
</dbReference>
<dbReference type="SUPFAM" id="SSF47459">
    <property type="entry name" value="HLH, helix-loop-helix DNA-binding domain"/>
    <property type="match status" value="1"/>
</dbReference>
<feature type="compositionally biased region" description="Basic and acidic residues" evidence="6">
    <location>
        <begin position="12"/>
        <end position="26"/>
    </location>
</feature>
<evidence type="ECO:0000256" key="4">
    <source>
        <dbReference type="ARBA" id="ARBA00023163"/>
    </source>
</evidence>
<organism evidence="8 9">
    <name type="scientific">Brettanomyces naardenensis</name>
    <name type="common">Yeast</name>
    <dbReference type="NCBI Taxonomy" id="13370"/>
    <lineage>
        <taxon>Eukaryota</taxon>
        <taxon>Fungi</taxon>
        <taxon>Dikarya</taxon>
        <taxon>Ascomycota</taxon>
        <taxon>Saccharomycotina</taxon>
        <taxon>Pichiomycetes</taxon>
        <taxon>Pichiales</taxon>
        <taxon>Pichiaceae</taxon>
        <taxon>Brettanomyces</taxon>
    </lineage>
</organism>
<feature type="compositionally biased region" description="Polar residues" evidence="6">
    <location>
        <begin position="27"/>
        <end position="51"/>
    </location>
</feature>
<dbReference type="InParanoid" id="A0A448YHB6"/>
<keyword evidence="9" id="KW-1185">Reference proteome</keyword>
<evidence type="ECO:0000256" key="1">
    <source>
        <dbReference type="ARBA" id="ARBA00004123"/>
    </source>
</evidence>
<keyword evidence="5" id="KW-0539">Nucleus</keyword>
<feature type="region of interest" description="Disordered" evidence="6">
    <location>
        <begin position="365"/>
        <end position="454"/>
    </location>
</feature>
<sequence>MNSLNSLEEYTDQLRDPRLNRDESDIRSPSQEQYVPNANASFTDSASPFTSQELPVDLNGLEESLENANYGGNNYINNNVNEGNNYTGVNRFGRQGVPNFKVDDFFVGSSNLASNTNSMSLNLDDENGEAINSPVGGGGGGSSGAGGTGNSQYYSPRIGNANIAASSMNQRSSSVSNQMGKSYTSQLGTSLNNLLSPTSTYDGAGDSPYGSYQGSYNDSYLKSPMNSPSLKAFGSPASIGSHLNPKNGMSKEGKLSRRRELHNAVERRRRDLIKEKIRELGTLVPPALLYDSTKLKSSQKKEIRANKSTILAKSVDYIRYLQEVMKMQDERRQLLSSRISVLSSSLAQPVVGNPTVAVPPPITSDIPPSVKEEPETFGFTPVRTPYSSGTSPFAMSSESPSNLSQQNQQNNQGSNNNLEDADAYLKEFLTTTPSGGTPSYGDDSGELSFDGFNA</sequence>
<gene>
    <name evidence="8" type="ORF">BRENAR_LOCUS1057</name>
</gene>
<feature type="compositionally biased region" description="Polar residues" evidence="6">
    <location>
        <begin position="385"/>
        <end position="394"/>
    </location>
</feature>
<keyword evidence="2" id="KW-0805">Transcription regulation</keyword>
<dbReference type="Proteomes" id="UP000290900">
    <property type="component" value="Unassembled WGS sequence"/>
</dbReference>
<feature type="compositionally biased region" description="Low complexity" evidence="6">
    <location>
        <begin position="430"/>
        <end position="439"/>
    </location>
</feature>
<evidence type="ECO:0000256" key="6">
    <source>
        <dbReference type="SAM" id="MobiDB-lite"/>
    </source>
</evidence>
<dbReference type="GO" id="GO:0046983">
    <property type="term" value="F:protein dimerization activity"/>
    <property type="evidence" value="ECO:0007669"/>
    <property type="project" value="InterPro"/>
</dbReference>
<feature type="region of interest" description="Disordered" evidence="6">
    <location>
        <begin position="236"/>
        <end position="256"/>
    </location>
</feature>
<dbReference type="Gene3D" id="4.10.280.10">
    <property type="entry name" value="Helix-loop-helix DNA-binding domain"/>
    <property type="match status" value="1"/>
</dbReference>
<feature type="domain" description="BHLH" evidence="7">
    <location>
        <begin position="257"/>
        <end position="321"/>
    </location>
</feature>
<accession>A0A448YHB6</accession>
<feature type="region of interest" description="Disordered" evidence="6">
    <location>
        <begin position="126"/>
        <end position="153"/>
    </location>
</feature>
<evidence type="ECO:0000313" key="8">
    <source>
        <dbReference type="EMBL" id="VEU20322.1"/>
    </source>
</evidence>
<dbReference type="CDD" id="cd11387">
    <property type="entry name" value="bHLHzip_USF_MITF"/>
    <property type="match status" value="1"/>
</dbReference>
<dbReference type="STRING" id="13370.A0A448YHB6"/>
<dbReference type="GO" id="GO:0005634">
    <property type="term" value="C:nucleus"/>
    <property type="evidence" value="ECO:0007669"/>
    <property type="project" value="UniProtKB-SubCell"/>
</dbReference>
<evidence type="ECO:0000256" key="3">
    <source>
        <dbReference type="ARBA" id="ARBA00023125"/>
    </source>
</evidence>
<evidence type="ECO:0000259" key="7">
    <source>
        <dbReference type="PROSITE" id="PS50888"/>
    </source>
</evidence>
<dbReference type="PROSITE" id="PS50888">
    <property type="entry name" value="BHLH"/>
    <property type="match status" value="1"/>
</dbReference>
<feature type="region of interest" description="Disordered" evidence="6">
    <location>
        <begin position="1"/>
        <end position="51"/>
    </location>
</feature>
<dbReference type="PANTHER" id="PTHR45776:SF2">
    <property type="entry name" value="MIP04163P"/>
    <property type="match status" value="1"/>
</dbReference>
<feature type="compositionally biased region" description="Gly residues" evidence="6">
    <location>
        <begin position="135"/>
        <end position="149"/>
    </location>
</feature>
<dbReference type="GO" id="GO:0000978">
    <property type="term" value="F:RNA polymerase II cis-regulatory region sequence-specific DNA binding"/>
    <property type="evidence" value="ECO:0007669"/>
    <property type="project" value="TreeGrafter"/>
</dbReference>
<dbReference type="OrthoDB" id="690068at2759"/>
<dbReference type="GO" id="GO:0000981">
    <property type="term" value="F:DNA-binding transcription factor activity, RNA polymerase II-specific"/>
    <property type="evidence" value="ECO:0007669"/>
    <property type="project" value="TreeGrafter"/>
</dbReference>
<dbReference type="PANTHER" id="PTHR45776">
    <property type="entry name" value="MIP04163P"/>
    <property type="match status" value="1"/>
</dbReference>
<evidence type="ECO:0000256" key="5">
    <source>
        <dbReference type="ARBA" id="ARBA00023242"/>
    </source>
</evidence>